<accession>Q070F6</accession>
<reference evidence="1 2" key="1">
    <citation type="journal article" date="2006" name="J. Virol.">
        <title>Genome of crocodilepox virus.</title>
        <authorList>
            <person name="Afonso C.L."/>
            <person name="Tulman E.R."/>
            <person name="Delhon G."/>
            <person name="Lu Z."/>
            <person name="Viljoen G.J."/>
            <person name="Wallace D.B."/>
            <person name="Kutish G.F."/>
            <person name="Rock D.L."/>
        </authorList>
    </citation>
    <scope>NUCLEOTIDE SEQUENCE [LARGE SCALE GENOMIC DNA]</scope>
    <source>
        <strain evidence="2">Isolate Crocodylus niloticus/Zimbabwe/Ume/2001</strain>
    </source>
</reference>
<dbReference type="RefSeq" id="YP_784285.1">
    <property type="nucleotide sequence ID" value="NC_008030.1"/>
</dbReference>
<organismHost>
    <name type="scientific">Crocodylus johnstoni</name>
    <name type="common">Australian freshwater crocodile</name>
    <dbReference type="NCBI Taxonomy" id="184234"/>
</organismHost>
<dbReference type="EMBL" id="DQ356948">
    <property type="protein sequence ID" value="ABJ08986.1"/>
    <property type="molecule type" value="Genomic_DNA"/>
</dbReference>
<evidence type="ECO:0000313" key="1">
    <source>
        <dbReference type="EMBL" id="ABJ08986.1"/>
    </source>
</evidence>
<dbReference type="GeneID" id="4363377"/>
<proteinExistence type="predicted"/>
<name>Q070F6_CPRVZ</name>
<evidence type="ECO:0000313" key="2">
    <source>
        <dbReference type="Proteomes" id="UP000011300"/>
    </source>
</evidence>
<keyword evidence="2" id="KW-1185">Reference proteome</keyword>
<dbReference type="InterPro" id="IPR005006">
    <property type="entry name" value="Poxvirus_J1"/>
</dbReference>
<gene>
    <name evidence="1" type="ORF">CRV095</name>
</gene>
<dbReference type="Pfam" id="PF03338">
    <property type="entry name" value="Pox_J1"/>
    <property type="match status" value="1"/>
</dbReference>
<organismHost>
    <name type="scientific">Crocodylus porosus</name>
    <name type="common">Saltwater crocodile</name>
    <name type="synonym">Estuarine crocodile</name>
    <dbReference type="NCBI Taxonomy" id="8502"/>
</organismHost>
<dbReference type="KEGG" id="vg:4363377"/>
<organism evidence="1 2">
    <name type="scientific">Nile crocodilepox virus (isolate Crocodylus niloticus/Zimbabwe/Ume/2001)</name>
    <name type="common">CRV</name>
    <dbReference type="NCBI Taxonomy" id="1289473"/>
    <lineage>
        <taxon>Viruses</taxon>
        <taxon>Varidnaviria</taxon>
        <taxon>Bamfordvirae</taxon>
        <taxon>Nucleocytoviricota</taxon>
        <taxon>Pokkesviricetes</taxon>
        <taxon>Chitovirales</taxon>
        <taxon>Poxviridae</taxon>
        <taxon>Chordopoxvirinae</taxon>
        <taxon>Crocodylidpoxvirus</taxon>
        <taxon>Crocodylidpoxvirus nilecrocodilepox</taxon>
        <taxon>Nile crocodilepox virus</taxon>
    </lineage>
</organism>
<sequence>MDHRQYLLNLFFKGDESFLRYVSARDEAEAARDVAEVKGALNFLLALALRGKDKLERYGYCYEPLSRGFEMLAEVRAGTGALRELDSRSLSPNADAPGTVSLDTGRVHDFVVSLTRLERELRLPPPPPSTCVDLSRGARERRLLAILGNADKLHEK</sequence>
<protein>
    <submittedName>
        <fullName evidence="1">IMV membrane protein</fullName>
    </submittedName>
</protein>
<organismHost>
    <name type="scientific">Crocodylus niloticus</name>
    <name type="common">Nile crocodile</name>
    <name type="synonym">African crocodile</name>
    <dbReference type="NCBI Taxonomy" id="8501"/>
</organismHost>
<dbReference type="Proteomes" id="UP000011300">
    <property type="component" value="Segment"/>
</dbReference>